<reference evidence="3" key="1">
    <citation type="submission" date="2016-09" db="EMBL/GenBank/DDBJ databases">
        <authorList>
            <person name="Gulvik C.A."/>
        </authorList>
    </citation>
    <scope>NUCLEOTIDE SEQUENCE [LARGE SCALE GENOMIC DNA]</scope>
    <source>
        <strain evidence="3">LMG 26676</strain>
    </source>
</reference>
<proteinExistence type="predicted"/>
<evidence type="ECO:0000313" key="2">
    <source>
        <dbReference type="EMBL" id="OEG23473.1"/>
    </source>
</evidence>
<comment type="caution">
    <text evidence="2">The sequence shown here is derived from an EMBL/GenBank/DDBJ whole genome shotgun (WGS) entry which is preliminary data.</text>
</comment>
<evidence type="ECO:0000313" key="3">
    <source>
        <dbReference type="Proteomes" id="UP000094469"/>
    </source>
</evidence>
<dbReference type="OrthoDB" id="2199916at2"/>
<dbReference type="Pfam" id="PF06486">
    <property type="entry name" value="DUF1093"/>
    <property type="match status" value="1"/>
</dbReference>
<keyword evidence="1" id="KW-0812">Transmembrane</keyword>
<gene>
    <name evidence="2" type="ORF">BCR24_11960</name>
</gene>
<evidence type="ECO:0008006" key="4">
    <source>
        <dbReference type="Google" id="ProtNLM"/>
    </source>
</evidence>
<dbReference type="RefSeq" id="WP_069639208.1">
    <property type="nucleotide sequence ID" value="NZ_JAFBEZ010000001.1"/>
</dbReference>
<feature type="transmembrane region" description="Helical" evidence="1">
    <location>
        <begin position="7"/>
        <end position="25"/>
    </location>
</feature>
<keyword evidence="3" id="KW-1185">Reference proteome</keyword>
<dbReference type="PANTHER" id="PTHR36433">
    <property type="entry name" value="HYPOTHETICAL CYTOSOLIC PROTEIN"/>
    <property type="match status" value="1"/>
</dbReference>
<sequence length="130" mass="14934">MKRFCKSIIATILVLAVIIIGLRIYTYNNTSSAAAIVDRFNPLVKTEVLYTKTTNKYDYKFPDAVSKIENFAYIQSCYTKNGDIRKLEYISFGKQLTPEKFLKITAKGQSVLDWEEVNEQQLPEKVLPLL</sequence>
<accession>A0A1E5HEW9</accession>
<dbReference type="SUPFAM" id="SSF159121">
    <property type="entry name" value="BC4932-like"/>
    <property type="match status" value="1"/>
</dbReference>
<name>A0A1E5HEW9_9ENTE</name>
<dbReference type="STRING" id="1131292.BCR24_11960"/>
<dbReference type="EMBL" id="MIKC01000004">
    <property type="protein sequence ID" value="OEG23473.1"/>
    <property type="molecule type" value="Genomic_DNA"/>
</dbReference>
<keyword evidence="1" id="KW-1133">Transmembrane helix</keyword>
<keyword evidence="1" id="KW-0472">Membrane</keyword>
<dbReference type="PANTHER" id="PTHR36433:SF2">
    <property type="entry name" value="YXEA FAMILY PROTEIN"/>
    <property type="match status" value="1"/>
</dbReference>
<dbReference type="NCBIfam" id="TIGR01655">
    <property type="entry name" value="yxeA_fam"/>
    <property type="match status" value="1"/>
</dbReference>
<dbReference type="AlphaFoldDB" id="A0A1E5HEW9"/>
<dbReference type="Gene3D" id="2.40.50.480">
    <property type="match status" value="1"/>
</dbReference>
<dbReference type="Proteomes" id="UP000094469">
    <property type="component" value="Unassembled WGS sequence"/>
</dbReference>
<dbReference type="InterPro" id="IPR006542">
    <property type="entry name" value="DUF1093"/>
</dbReference>
<evidence type="ECO:0000256" key="1">
    <source>
        <dbReference type="SAM" id="Phobius"/>
    </source>
</evidence>
<protein>
    <recommendedName>
        <fullName evidence="4">YxeA family protein</fullName>
    </recommendedName>
</protein>
<dbReference type="InterPro" id="IPR036166">
    <property type="entry name" value="YxeA-like_sf"/>
</dbReference>
<organism evidence="2 3">
    <name type="scientific">Enterococcus ureilyticus</name>
    <dbReference type="NCBI Taxonomy" id="1131292"/>
    <lineage>
        <taxon>Bacteria</taxon>
        <taxon>Bacillati</taxon>
        <taxon>Bacillota</taxon>
        <taxon>Bacilli</taxon>
        <taxon>Lactobacillales</taxon>
        <taxon>Enterococcaceae</taxon>
        <taxon>Enterococcus</taxon>
    </lineage>
</organism>